<dbReference type="InterPro" id="IPR036378">
    <property type="entry name" value="FAS1_dom_sf"/>
</dbReference>
<reference evidence="2" key="1">
    <citation type="submission" date="2011-09" db="EMBL/GenBank/DDBJ databases">
        <title>The permanent draft genome of Mucilaginibacter paludis DSM 18603.</title>
        <authorList>
            <consortium name="US DOE Joint Genome Institute (JGI-PGF)"/>
            <person name="Lucas S."/>
            <person name="Han J."/>
            <person name="Lapidus A."/>
            <person name="Bruce D."/>
            <person name="Goodwin L."/>
            <person name="Pitluck S."/>
            <person name="Peters L."/>
            <person name="Kyrpides N."/>
            <person name="Mavromatis K."/>
            <person name="Ivanova N."/>
            <person name="Mikhailova N."/>
            <person name="Held B."/>
            <person name="Detter J.C."/>
            <person name="Tapia R."/>
            <person name="Han C."/>
            <person name="Land M."/>
            <person name="Hauser L."/>
            <person name="Markowitz V."/>
            <person name="Cheng J.-F."/>
            <person name="Hugenholtz P."/>
            <person name="Woyke T."/>
            <person name="Wu D."/>
            <person name="Tindall B."/>
            <person name="Brambilla E."/>
            <person name="Klenk H.-P."/>
            <person name="Eisen J.A."/>
        </authorList>
    </citation>
    <scope>NUCLEOTIDE SEQUENCE [LARGE SCALE GENOMIC DNA]</scope>
    <source>
        <strain evidence="2">DSM 18603</strain>
    </source>
</reference>
<dbReference type="GO" id="GO:0050839">
    <property type="term" value="F:cell adhesion molecule binding"/>
    <property type="evidence" value="ECO:0007669"/>
    <property type="project" value="TreeGrafter"/>
</dbReference>
<dbReference type="PANTHER" id="PTHR10900">
    <property type="entry name" value="PERIOSTIN-RELATED"/>
    <property type="match status" value="1"/>
</dbReference>
<keyword evidence="3" id="KW-1185">Reference proteome</keyword>
<dbReference type="GO" id="GO:0031012">
    <property type="term" value="C:extracellular matrix"/>
    <property type="evidence" value="ECO:0007669"/>
    <property type="project" value="TreeGrafter"/>
</dbReference>
<dbReference type="Proteomes" id="UP000002774">
    <property type="component" value="Chromosome"/>
</dbReference>
<feature type="domain" description="FAS1" evidence="1">
    <location>
        <begin position="39"/>
        <end position="181"/>
    </location>
</feature>
<dbReference type="AlphaFoldDB" id="H1YC19"/>
<dbReference type="GO" id="GO:0007155">
    <property type="term" value="P:cell adhesion"/>
    <property type="evidence" value="ECO:0007669"/>
    <property type="project" value="TreeGrafter"/>
</dbReference>
<dbReference type="eggNOG" id="COG2335">
    <property type="taxonomic scope" value="Bacteria"/>
</dbReference>
<dbReference type="RefSeq" id="WP_008510869.1">
    <property type="nucleotide sequence ID" value="NZ_CM001403.1"/>
</dbReference>
<dbReference type="SUPFAM" id="SSF82153">
    <property type="entry name" value="FAS1 domain"/>
    <property type="match status" value="2"/>
</dbReference>
<evidence type="ECO:0000313" key="2">
    <source>
        <dbReference type="EMBL" id="EHQ29582.1"/>
    </source>
</evidence>
<dbReference type="HOGENOM" id="CLU_764665_0_0_10"/>
<feature type="domain" description="FAS1" evidence="1">
    <location>
        <begin position="186"/>
        <end position="339"/>
    </location>
</feature>
<dbReference type="GO" id="GO:0005615">
    <property type="term" value="C:extracellular space"/>
    <property type="evidence" value="ECO:0007669"/>
    <property type="project" value="TreeGrafter"/>
</dbReference>
<dbReference type="EMBL" id="CM001403">
    <property type="protein sequence ID" value="EHQ29582.1"/>
    <property type="molecule type" value="Genomic_DNA"/>
</dbReference>
<dbReference type="GO" id="GO:0030198">
    <property type="term" value="P:extracellular matrix organization"/>
    <property type="evidence" value="ECO:0007669"/>
    <property type="project" value="TreeGrafter"/>
</dbReference>
<dbReference type="PANTHER" id="PTHR10900:SF77">
    <property type="entry name" value="FI19380P1"/>
    <property type="match status" value="1"/>
</dbReference>
<dbReference type="SMART" id="SM00554">
    <property type="entry name" value="FAS1"/>
    <property type="match status" value="1"/>
</dbReference>
<evidence type="ECO:0000313" key="3">
    <source>
        <dbReference type="Proteomes" id="UP000002774"/>
    </source>
</evidence>
<protein>
    <submittedName>
        <fullName evidence="2">Beta-Ig-H3/fasciclin</fullName>
    </submittedName>
</protein>
<organism evidence="2 3">
    <name type="scientific">Mucilaginibacter paludis DSM 18603</name>
    <dbReference type="NCBI Taxonomy" id="714943"/>
    <lineage>
        <taxon>Bacteria</taxon>
        <taxon>Pseudomonadati</taxon>
        <taxon>Bacteroidota</taxon>
        <taxon>Sphingobacteriia</taxon>
        <taxon>Sphingobacteriales</taxon>
        <taxon>Sphingobacteriaceae</taxon>
        <taxon>Mucilaginibacter</taxon>
    </lineage>
</organism>
<proteinExistence type="predicted"/>
<dbReference type="Pfam" id="PF02469">
    <property type="entry name" value="Fasciclin"/>
    <property type="match status" value="2"/>
</dbReference>
<accession>H1YC19</accession>
<dbReference type="InterPro" id="IPR050904">
    <property type="entry name" value="Adhesion/Biosynth-related"/>
</dbReference>
<dbReference type="OrthoDB" id="1144324at2"/>
<dbReference type="InterPro" id="IPR000782">
    <property type="entry name" value="FAS1_domain"/>
</dbReference>
<evidence type="ECO:0000259" key="1">
    <source>
        <dbReference type="PROSITE" id="PS50213"/>
    </source>
</evidence>
<dbReference type="PROSITE" id="PS51257">
    <property type="entry name" value="PROKAR_LIPOPROTEIN"/>
    <property type="match status" value="1"/>
</dbReference>
<dbReference type="PROSITE" id="PS50213">
    <property type="entry name" value="FAS1"/>
    <property type="match status" value="2"/>
</dbReference>
<sequence>MKIKQTVEQYTAYLAIVFCMLLAACKHDNYNISTPNDNIRPAADFLRNNFDYSLFYAAIDYTGLTETLNGPGPFTVLAPTNAAFNALGIQFPSDFKKLNRDSLRQAMAYHIITRDLTTANMPVNGVDVRYQTLAGPKLYETSANLGLTGTVYNKYYFDGCLASSTNIHLANGTLHALSKVIKQYPGKTVQAWLAARPNYSIFVSGLKKFGLWDELATTGPFTIYAPNNTVLIAAGITQAAVDALDPTKYNGPRLFGAYILYNKFYFSTDVSEFVSINSDLSTTFTVRNDDSIFKIETNYLTLSNTAGGWSYKLNLYSFPVINMDHLCDNGIVHNCDGAFARPADALKQ</sequence>
<gene>
    <name evidence="2" type="ORF">Mucpa_5511</name>
</gene>
<name>H1YC19_9SPHI</name>
<dbReference type="STRING" id="714943.Mucpa_5511"/>
<dbReference type="Gene3D" id="2.30.180.10">
    <property type="entry name" value="FAS1 domain"/>
    <property type="match status" value="2"/>
</dbReference>